<evidence type="ECO:0000256" key="3">
    <source>
        <dbReference type="ARBA" id="ARBA00022475"/>
    </source>
</evidence>
<dbReference type="PANTHER" id="PTHR42987">
    <property type="entry name" value="PEPTIDASE S49"/>
    <property type="match status" value="1"/>
</dbReference>
<dbReference type="GO" id="GO:0005886">
    <property type="term" value="C:plasma membrane"/>
    <property type="evidence" value="ECO:0007669"/>
    <property type="project" value="UniProtKB-SubCell"/>
</dbReference>
<dbReference type="InterPro" id="IPR013703">
    <property type="entry name" value="Peptidase_S49_N_proteobac"/>
</dbReference>
<dbReference type="SUPFAM" id="SSF52096">
    <property type="entry name" value="ClpP/crotonase"/>
    <property type="match status" value="1"/>
</dbReference>
<keyword evidence="9 10" id="KW-0472">Membrane</keyword>
<sequence>MAFLTEYGLFLAKTLTLLLAMAAVILMVISSRQPKSRKGELVVTDLSSELEQGRYQLQAALAGKTERKLLEKTRKAEHKARAKAEDERSRLFVLDFNGSMDAKEVASLREEVSAVIGVAQSGDEVLLRLESGGGVVHGYGLAASQLQRLRDKGIKLTVAIDKVAASGGYMMACVADQILAAPFAIVGSIGVIAQLPNFNKLLKKHDIEFEMHTAGQYKRTITMFGENDDLGREKFREELGAIHERFKAFVAEHRPHLDIDSVTTGEHWLASQAKGLGLVDTLCTSDDYLLAQASHHKVVGISYRKPKSLTQKLGQQAALALESSLGRLWQQSPWR</sequence>
<dbReference type="RefSeq" id="WP_034523695.1">
    <property type="nucleotide sequence ID" value="NZ_ARYZ02000015.1"/>
</dbReference>
<evidence type="ECO:0000256" key="10">
    <source>
        <dbReference type="SAM" id="Phobius"/>
    </source>
</evidence>
<name>A0A2D1QDV8_AERSA</name>
<keyword evidence="8 10" id="KW-1133">Transmembrane helix</keyword>
<keyword evidence="4 13" id="KW-0645">Protease</keyword>
<feature type="domain" description="Peptidase S49" evidence="11">
    <location>
        <begin position="149"/>
        <end position="297"/>
    </location>
</feature>
<feature type="transmembrane region" description="Helical" evidence="10">
    <location>
        <begin position="6"/>
        <end position="29"/>
    </location>
</feature>
<dbReference type="InterPro" id="IPR029045">
    <property type="entry name" value="ClpP/crotonase-like_dom_sf"/>
</dbReference>
<evidence type="ECO:0000256" key="8">
    <source>
        <dbReference type="ARBA" id="ARBA00022989"/>
    </source>
</evidence>
<evidence type="ECO:0000256" key="4">
    <source>
        <dbReference type="ARBA" id="ARBA00022670"/>
    </source>
</evidence>
<dbReference type="InterPro" id="IPR002142">
    <property type="entry name" value="Peptidase_S49"/>
</dbReference>
<dbReference type="InterPro" id="IPR047272">
    <property type="entry name" value="S49_SppA_C"/>
</dbReference>
<keyword evidence="5 10" id="KW-0812">Transmembrane</keyword>
<comment type="subcellular location">
    <subcellularLocation>
        <location evidence="1">Cell membrane</location>
    </subcellularLocation>
</comment>
<dbReference type="Pfam" id="PF01343">
    <property type="entry name" value="Peptidase_S49"/>
    <property type="match status" value="1"/>
</dbReference>
<proteinExistence type="inferred from homology"/>
<keyword evidence="6 13" id="KW-0378">Hydrolase</keyword>
<evidence type="ECO:0000256" key="9">
    <source>
        <dbReference type="ARBA" id="ARBA00023136"/>
    </source>
</evidence>
<dbReference type="EC" id="3.4.21.-" evidence="13"/>
<evidence type="ECO:0000256" key="6">
    <source>
        <dbReference type="ARBA" id="ARBA00022801"/>
    </source>
</evidence>
<evidence type="ECO:0000256" key="5">
    <source>
        <dbReference type="ARBA" id="ARBA00022692"/>
    </source>
</evidence>
<evidence type="ECO:0000256" key="1">
    <source>
        <dbReference type="ARBA" id="ARBA00004236"/>
    </source>
</evidence>
<evidence type="ECO:0000259" key="12">
    <source>
        <dbReference type="Pfam" id="PF08496"/>
    </source>
</evidence>
<keyword evidence="7" id="KW-0720">Serine protease</keyword>
<dbReference type="CDD" id="cd07023">
    <property type="entry name" value="S49_Sppa_N_C"/>
    <property type="match status" value="1"/>
</dbReference>
<dbReference type="GO" id="GO:0006508">
    <property type="term" value="P:proteolysis"/>
    <property type="evidence" value="ECO:0007669"/>
    <property type="project" value="UniProtKB-KW"/>
</dbReference>
<keyword evidence="3" id="KW-1003">Cell membrane</keyword>
<evidence type="ECO:0000313" key="14">
    <source>
        <dbReference type="Proteomes" id="UP000222916"/>
    </source>
</evidence>
<organism evidence="13 14">
    <name type="scientific">Aeromonas salmonicida subsp. pectinolytica 34mel</name>
    <dbReference type="NCBI Taxonomy" id="1324960"/>
    <lineage>
        <taxon>Bacteria</taxon>
        <taxon>Pseudomonadati</taxon>
        <taxon>Pseudomonadota</taxon>
        <taxon>Gammaproteobacteria</taxon>
        <taxon>Aeromonadales</taxon>
        <taxon>Aeromonadaceae</taxon>
        <taxon>Aeromonas</taxon>
    </lineage>
</organism>
<dbReference type="PANTHER" id="PTHR42987:SF4">
    <property type="entry name" value="PROTEASE SOHB-RELATED"/>
    <property type="match status" value="1"/>
</dbReference>
<dbReference type="GO" id="GO:0004252">
    <property type="term" value="F:serine-type endopeptidase activity"/>
    <property type="evidence" value="ECO:0007669"/>
    <property type="project" value="InterPro"/>
</dbReference>
<dbReference type="Gene3D" id="6.20.330.10">
    <property type="match status" value="1"/>
</dbReference>
<dbReference type="AlphaFoldDB" id="A0A2D1QDV8"/>
<protein>
    <submittedName>
        <fullName evidence="13">Putative protease SohB</fullName>
        <ecNumber evidence="13">3.4.21.-</ecNumber>
    </submittedName>
</protein>
<evidence type="ECO:0000313" key="13">
    <source>
        <dbReference type="EMBL" id="ATP08589.1"/>
    </source>
</evidence>
<evidence type="ECO:0000256" key="2">
    <source>
        <dbReference type="ARBA" id="ARBA00008683"/>
    </source>
</evidence>
<dbReference type="Gene3D" id="3.90.226.10">
    <property type="entry name" value="2-enoyl-CoA Hydratase, Chain A, domain 1"/>
    <property type="match status" value="1"/>
</dbReference>
<comment type="similarity">
    <text evidence="2">Belongs to the peptidase S49 family.</text>
</comment>
<evidence type="ECO:0000256" key="7">
    <source>
        <dbReference type="ARBA" id="ARBA00022825"/>
    </source>
</evidence>
<gene>
    <name evidence="13" type="primary">sohB</name>
    <name evidence="13" type="ORF">Asalp_13790</name>
</gene>
<dbReference type="OrthoDB" id="5614232at2"/>
<feature type="domain" description="Peptidase S49 N-terminal proteobacteria" evidence="12">
    <location>
        <begin position="3"/>
        <end position="146"/>
    </location>
</feature>
<dbReference type="Proteomes" id="UP000222916">
    <property type="component" value="Chromosome"/>
</dbReference>
<dbReference type="NCBIfam" id="NF008745">
    <property type="entry name" value="PRK11778.1"/>
    <property type="match status" value="1"/>
</dbReference>
<evidence type="ECO:0000259" key="11">
    <source>
        <dbReference type="Pfam" id="PF01343"/>
    </source>
</evidence>
<dbReference type="EMBL" id="CP022426">
    <property type="protein sequence ID" value="ATP08589.1"/>
    <property type="molecule type" value="Genomic_DNA"/>
</dbReference>
<accession>A0A2D1QDV8</accession>
<reference evidence="14" key="1">
    <citation type="journal article" date="2018" name="BMC Genomics">
        <title>The complete and fully assembled genome sequence of Aeromonas salmonicida subsp. pectinolytica and its comparative analysis with other Aeromonas species: investigation of the mobilome in environmental and pathogenic strains.</title>
        <authorList>
            <person name="Pfeiffer F."/>
            <person name="Zamora-Lagos M.A."/>
            <person name="Blettinger M."/>
            <person name="Yeroslaviz A."/>
            <person name="Dahl A."/>
            <person name="Gruber S."/>
            <person name="Habermann B.H."/>
        </authorList>
    </citation>
    <scope>NUCLEOTIDE SEQUENCE [LARGE SCALE GENOMIC DNA]</scope>
    <source>
        <strain evidence="14">34mel</strain>
    </source>
</reference>
<dbReference type="Pfam" id="PF08496">
    <property type="entry name" value="Peptidase_S49_N"/>
    <property type="match status" value="1"/>
</dbReference>